<organism evidence="5 6">
    <name type="scientific">Pararhizobium capsulatum DSM 1112</name>
    <dbReference type="NCBI Taxonomy" id="1121113"/>
    <lineage>
        <taxon>Bacteria</taxon>
        <taxon>Pseudomonadati</taxon>
        <taxon>Pseudomonadota</taxon>
        <taxon>Alphaproteobacteria</taxon>
        <taxon>Hyphomicrobiales</taxon>
        <taxon>Rhizobiaceae</taxon>
        <taxon>Rhizobium/Agrobacterium group</taxon>
        <taxon>Pararhizobium</taxon>
    </lineage>
</organism>
<protein>
    <submittedName>
        <fullName evidence="5">Xylitol oxidase</fullName>
        <ecNumber evidence="5">1.1.3.41</ecNumber>
    </submittedName>
</protein>
<comment type="caution">
    <text evidence="5">The sequence shown here is derived from an EMBL/GenBank/DDBJ whole genome shotgun (WGS) entry which is preliminary data.</text>
</comment>
<evidence type="ECO:0000313" key="6">
    <source>
        <dbReference type="Proteomes" id="UP001230207"/>
    </source>
</evidence>
<keyword evidence="3 5" id="KW-0560">Oxidoreductase</keyword>
<dbReference type="InterPro" id="IPR036318">
    <property type="entry name" value="FAD-bd_PCMH-like_sf"/>
</dbReference>
<evidence type="ECO:0000256" key="3">
    <source>
        <dbReference type="ARBA" id="ARBA00023002"/>
    </source>
</evidence>
<accession>A0ABU0BWS3</accession>
<dbReference type="InterPro" id="IPR007173">
    <property type="entry name" value="ALO_C"/>
</dbReference>
<dbReference type="PANTHER" id="PTHR43762">
    <property type="entry name" value="L-GULONOLACTONE OXIDASE"/>
    <property type="match status" value="1"/>
</dbReference>
<dbReference type="PROSITE" id="PS51387">
    <property type="entry name" value="FAD_PCMH"/>
    <property type="match status" value="1"/>
</dbReference>
<keyword evidence="2" id="KW-0274">FAD</keyword>
<dbReference type="Pfam" id="PF04030">
    <property type="entry name" value="ALO"/>
    <property type="match status" value="1"/>
</dbReference>
<dbReference type="Pfam" id="PF01565">
    <property type="entry name" value="FAD_binding_4"/>
    <property type="match status" value="1"/>
</dbReference>
<keyword evidence="6" id="KW-1185">Reference proteome</keyword>
<dbReference type="RefSeq" id="WP_307234594.1">
    <property type="nucleotide sequence ID" value="NZ_JAUSVF010000002.1"/>
</dbReference>
<evidence type="ECO:0000256" key="1">
    <source>
        <dbReference type="ARBA" id="ARBA00022630"/>
    </source>
</evidence>
<dbReference type="InterPro" id="IPR016166">
    <property type="entry name" value="FAD-bd_PCMH"/>
</dbReference>
<dbReference type="Gene3D" id="1.10.45.10">
    <property type="entry name" value="Vanillyl-alcohol Oxidase, Chain A, domain 4"/>
    <property type="match status" value="1"/>
</dbReference>
<gene>
    <name evidence="5" type="ORF">QO002_004919</name>
</gene>
<dbReference type="Gene3D" id="3.30.70.2520">
    <property type="match status" value="1"/>
</dbReference>
<dbReference type="EC" id="1.1.3.41" evidence="5"/>
<evidence type="ECO:0000259" key="4">
    <source>
        <dbReference type="PROSITE" id="PS51387"/>
    </source>
</evidence>
<proteinExistence type="predicted"/>
<evidence type="ECO:0000313" key="5">
    <source>
        <dbReference type="EMBL" id="MDQ0322713.1"/>
    </source>
</evidence>
<name>A0ABU0BWS3_9HYPH</name>
<dbReference type="Gene3D" id="3.30.465.10">
    <property type="match status" value="1"/>
</dbReference>
<dbReference type="Gene3D" id="3.30.43.10">
    <property type="entry name" value="Uridine Diphospho-n-acetylenolpyruvylglucosamine Reductase, domain 2"/>
    <property type="match status" value="1"/>
</dbReference>
<sequence>MTQIPRTNWSKSYHYGFRDCLMPFSREELQSTVATASRLKVLGSRHSFNAIADGDVAIVLGHMPLDPVIEADGGQVSIAGHATYGDLAAFLANHKLAVHNLASLPHISIAGAIATATHGSGDGNGNLATAVSGLEIVTADGKLLTTKRGDPDFDGMVVHLGALGVVTRVTLDTQPAFEVSQSVYEGLGWAALLDNLDAIMATGYSVSVFTAWGDTAGQVWVKSAEPSKPLPDEIFGATLAAVKRHPISGVDPENATDQLGARGLWSDRLSHFKMGFTPSNGDEIQSEFHVPRHHAAAAIEAVASIRKSFAHLAQVAEFRTVAADALWLSPQYKRDTLSMHFTWVRDQVAVETAVRLIEDALAPFDALPHWGKVFSRTPMGGRYPMIARFKQLRERLDPSGKFSNPWLEDVVFS</sequence>
<evidence type="ECO:0000256" key="2">
    <source>
        <dbReference type="ARBA" id="ARBA00022827"/>
    </source>
</evidence>
<dbReference type="InterPro" id="IPR010031">
    <property type="entry name" value="FAD_lactone_oxidase-like"/>
</dbReference>
<reference evidence="5 6" key="1">
    <citation type="submission" date="2023-07" db="EMBL/GenBank/DDBJ databases">
        <title>Genomic Encyclopedia of Type Strains, Phase IV (KMG-IV): sequencing the most valuable type-strain genomes for metagenomic binning, comparative biology and taxonomic classification.</title>
        <authorList>
            <person name="Goeker M."/>
        </authorList>
    </citation>
    <scope>NUCLEOTIDE SEQUENCE [LARGE SCALE GENOMIC DNA]</scope>
    <source>
        <strain evidence="5 6">DSM 1112</strain>
    </source>
</reference>
<dbReference type="InterPro" id="IPR006094">
    <property type="entry name" value="Oxid_FAD_bind_N"/>
</dbReference>
<dbReference type="SUPFAM" id="SSF56176">
    <property type="entry name" value="FAD-binding/transporter-associated domain-like"/>
    <property type="match status" value="1"/>
</dbReference>
<dbReference type="EMBL" id="JAUSVF010000002">
    <property type="protein sequence ID" value="MDQ0322713.1"/>
    <property type="molecule type" value="Genomic_DNA"/>
</dbReference>
<dbReference type="PANTHER" id="PTHR43762:SF1">
    <property type="entry name" value="D-ARABINONO-1,4-LACTONE OXIDASE"/>
    <property type="match status" value="1"/>
</dbReference>
<dbReference type="Gene3D" id="3.30.70.2530">
    <property type="match status" value="1"/>
</dbReference>
<dbReference type="InterPro" id="IPR016167">
    <property type="entry name" value="FAD-bd_PCMH_sub1"/>
</dbReference>
<dbReference type="InterPro" id="IPR016171">
    <property type="entry name" value="Vanillyl_alc_oxidase_C-sub2"/>
</dbReference>
<keyword evidence="1" id="KW-0285">Flavoprotein</keyword>
<dbReference type="InterPro" id="IPR016169">
    <property type="entry name" value="FAD-bd_PCMH_sub2"/>
</dbReference>
<dbReference type="GO" id="GO:0050582">
    <property type="term" value="F:xylitol oxidase activity"/>
    <property type="evidence" value="ECO:0007669"/>
    <property type="project" value="UniProtKB-EC"/>
</dbReference>
<feature type="domain" description="FAD-binding PCMH-type" evidence="4">
    <location>
        <begin position="13"/>
        <end position="176"/>
    </location>
</feature>
<dbReference type="Proteomes" id="UP001230207">
    <property type="component" value="Unassembled WGS sequence"/>
</dbReference>